<evidence type="ECO:0000256" key="3">
    <source>
        <dbReference type="ARBA" id="ARBA00022679"/>
    </source>
</evidence>
<comment type="caution">
    <text evidence="9">The sequence shown here is derived from an EMBL/GenBank/DDBJ whole genome shotgun (WGS) entry which is preliminary data.</text>
</comment>
<keyword evidence="6 7" id="KW-0472">Membrane</keyword>
<evidence type="ECO:0000256" key="6">
    <source>
        <dbReference type="ARBA" id="ARBA00023136"/>
    </source>
</evidence>
<protein>
    <submittedName>
        <fullName evidence="9">Glycosyltransferase family 2 protein</fullName>
        <ecNumber evidence="9">2.4.-.-</ecNumber>
    </submittedName>
</protein>
<evidence type="ECO:0000313" key="9">
    <source>
        <dbReference type="EMBL" id="MFC6034843.1"/>
    </source>
</evidence>
<dbReference type="Pfam" id="PF00535">
    <property type="entry name" value="Glycos_transf_2"/>
    <property type="match status" value="1"/>
</dbReference>
<comment type="subcellular location">
    <subcellularLocation>
        <location evidence="1">Membrane</location>
        <topology evidence="1">Multi-pass membrane protein</topology>
    </subcellularLocation>
</comment>
<sequence>MLPAPNDVIDPDTGVTPRPQTAPALLSIVCPAYNEADTIVAFHKAVSKTMRRLAQPFEIVFVNDGSLDLTLLKMRELRNIHPNTTIVDMSRNFGKEIALTAGLDHARGDAVVVMDADLQDPPYVIEDMIAGWRKGYDVVYGQRLTRAGESWLKKATAAAFYRMMRHVGPTPIPENVGDFRLMSRKVVDAVCTLREQHRFMKGVFAWAGFPSTTVQYDRASREAGTTKWNYWKLWNLSLEGMTSSTLAPLKLSSYLGFVVAGFAFLLGVFYIVKKLIFGDPVQGFATLAALTLFLGGVQLMVLGVMGEYLGRVFNETKQRPLYFTNAVEASSVEAATGDMATDEAGAASSTGRSVA</sequence>
<dbReference type="PANTHER" id="PTHR48090">
    <property type="entry name" value="UNDECAPRENYL-PHOSPHATE 4-DEOXY-4-FORMAMIDO-L-ARABINOSE TRANSFERASE-RELATED"/>
    <property type="match status" value="1"/>
</dbReference>
<dbReference type="EC" id="2.4.-.-" evidence="9"/>
<keyword evidence="3 9" id="KW-0808">Transferase</keyword>
<dbReference type="InterPro" id="IPR050256">
    <property type="entry name" value="Glycosyltransferase_2"/>
</dbReference>
<dbReference type="GO" id="GO:0016757">
    <property type="term" value="F:glycosyltransferase activity"/>
    <property type="evidence" value="ECO:0007669"/>
    <property type="project" value="UniProtKB-KW"/>
</dbReference>
<gene>
    <name evidence="9" type="ORF">ACFMB1_04760</name>
</gene>
<evidence type="ECO:0000256" key="7">
    <source>
        <dbReference type="SAM" id="Phobius"/>
    </source>
</evidence>
<feature type="domain" description="Glycosyltransferase 2-like" evidence="8">
    <location>
        <begin position="27"/>
        <end position="189"/>
    </location>
</feature>
<evidence type="ECO:0000313" key="10">
    <source>
        <dbReference type="Proteomes" id="UP001596116"/>
    </source>
</evidence>
<dbReference type="PANTHER" id="PTHR48090:SF1">
    <property type="entry name" value="PROPHAGE BACTOPRENOL GLUCOSYL TRANSFERASE HOMOLOG"/>
    <property type="match status" value="1"/>
</dbReference>
<dbReference type="EMBL" id="JBHPON010000001">
    <property type="protein sequence ID" value="MFC6034843.1"/>
    <property type="molecule type" value="Genomic_DNA"/>
</dbReference>
<accession>A0ABW1KS47</accession>
<dbReference type="Proteomes" id="UP001596116">
    <property type="component" value="Unassembled WGS sequence"/>
</dbReference>
<name>A0ABW1KS47_9PROT</name>
<dbReference type="SUPFAM" id="SSF53448">
    <property type="entry name" value="Nucleotide-diphospho-sugar transferases"/>
    <property type="match status" value="1"/>
</dbReference>
<reference evidence="9 10" key="1">
    <citation type="submission" date="2024-09" db="EMBL/GenBank/DDBJ databases">
        <authorList>
            <person name="Zhang Z.-H."/>
        </authorList>
    </citation>
    <scope>NUCLEOTIDE SEQUENCE [LARGE SCALE GENOMIC DNA]</scope>
    <source>
        <strain evidence="9 10">HHTR114</strain>
    </source>
</reference>
<keyword evidence="2 9" id="KW-0328">Glycosyltransferase</keyword>
<dbReference type="CDD" id="cd04187">
    <property type="entry name" value="DPM1_like_bac"/>
    <property type="match status" value="1"/>
</dbReference>
<evidence type="ECO:0000256" key="1">
    <source>
        <dbReference type="ARBA" id="ARBA00004141"/>
    </source>
</evidence>
<dbReference type="InterPro" id="IPR001173">
    <property type="entry name" value="Glyco_trans_2-like"/>
</dbReference>
<dbReference type="InterPro" id="IPR029044">
    <property type="entry name" value="Nucleotide-diphossugar_trans"/>
</dbReference>
<evidence type="ECO:0000256" key="2">
    <source>
        <dbReference type="ARBA" id="ARBA00022676"/>
    </source>
</evidence>
<keyword evidence="10" id="KW-1185">Reference proteome</keyword>
<keyword evidence="5 7" id="KW-1133">Transmembrane helix</keyword>
<feature type="transmembrane region" description="Helical" evidence="7">
    <location>
        <begin position="251"/>
        <end position="272"/>
    </location>
</feature>
<proteinExistence type="predicted"/>
<feature type="transmembrane region" description="Helical" evidence="7">
    <location>
        <begin position="284"/>
        <end position="309"/>
    </location>
</feature>
<dbReference type="RefSeq" id="WP_379879819.1">
    <property type="nucleotide sequence ID" value="NZ_JBHPON010000001.1"/>
</dbReference>
<evidence type="ECO:0000256" key="4">
    <source>
        <dbReference type="ARBA" id="ARBA00022692"/>
    </source>
</evidence>
<dbReference type="Gene3D" id="3.90.550.10">
    <property type="entry name" value="Spore Coat Polysaccharide Biosynthesis Protein SpsA, Chain A"/>
    <property type="match status" value="1"/>
</dbReference>
<evidence type="ECO:0000259" key="8">
    <source>
        <dbReference type="Pfam" id="PF00535"/>
    </source>
</evidence>
<evidence type="ECO:0000256" key="5">
    <source>
        <dbReference type="ARBA" id="ARBA00022989"/>
    </source>
</evidence>
<keyword evidence="4 7" id="KW-0812">Transmembrane</keyword>
<organism evidence="9 10">
    <name type="scientific">Hyphococcus aureus</name>
    <dbReference type="NCBI Taxonomy" id="2666033"/>
    <lineage>
        <taxon>Bacteria</taxon>
        <taxon>Pseudomonadati</taxon>
        <taxon>Pseudomonadota</taxon>
        <taxon>Alphaproteobacteria</taxon>
        <taxon>Parvularculales</taxon>
        <taxon>Parvularculaceae</taxon>
        <taxon>Hyphococcus</taxon>
    </lineage>
</organism>